<reference evidence="1" key="2">
    <citation type="journal article" date="2022" name="New Phytol.">
        <title>Evolutionary transition to the ectomycorrhizal habit in the genomes of a hyperdiverse lineage of mushroom-forming fungi.</title>
        <authorList>
            <person name="Looney B."/>
            <person name="Miyauchi S."/>
            <person name="Morin E."/>
            <person name="Drula E."/>
            <person name="Courty P.E."/>
            <person name="Kohler A."/>
            <person name="Kuo A."/>
            <person name="LaButti K."/>
            <person name="Pangilinan J."/>
            <person name="Lipzen A."/>
            <person name="Riley R."/>
            <person name="Andreopoulos W."/>
            <person name="He G."/>
            <person name="Johnson J."/>
            <person name="Nolan M."/>
            <person name="Tritt A."/>
            <person name="Barry K.W."/>
            <person name="Grigoriev I.V."/>
            <person name="Nagy L.G."/>
            <person name="Hibbett D."/>
            <person name="Henrissat B."/>
            <person name="Matheny P.B."/>
            <person name="Labbe J."/>
            <person name="Martin F.M."/>
        </authorList>
    </citation>
    <scope>NUCLEOTIDE SEQUENCE</scope>
    <source>
        <strain evidence="1">EC-137</strain>
    </source>
</reference>
<organism evidence="1 2">
    <name type="scientific">Vararia minispora EC-137</name>
    <dbReference type="NCBI Taxonomy" id="1314806"/>
    <lineage>
        <taxon>Eukaryota</taxon>
        <taxon>Fungi</taxon>
        <taxon>Dikarya</taxon>
        <taxon>Basidiomycota</taxon>
        <taxon>Agaricomycotina</taxon>
        <taxon>Agaricomycetes</taxon>
        <taxon>Russulales</taxon>
        <taxon>Lachnocladiaceae</taxon>
        <taxon>Vararia</taxon>
    </lineage>
</organism>
<sequence>MAEIVNIVVALAVIYFVVRWATRANGEESPEQTAVRALRFKPKRVTPQMIDTVVTMFPDLPRANIHYDLLRTGSTELTATKILEKGFLEAPPPAYFTLYPGPASPQPVASTHAVGTASSSARPAKPRETLIQRFNLDQQVSNARGASVDEKGVGGKAIWEDTAEKREASLRERKQKMILAARQCVLLYFDYRAGSDRVRADGCLPNSRSRREQRSRHSADDIR</sequence>
<evidence type="ECO:0000313" key="2">
    <source>
        <dbReference type="Proteomes" id="UP000814128"/>
    </source>
</evidence>
<name>A0ACB8QE46_9AGAM</name>
<dbReference type="Proteomes" id="UP000814128">
    <property type="component" value="Unassembled WGS sequence"/>
</dbReference>
<accession>A0ACB8QE46</accession>
<dbReference type="EMBL" id="MU273640">
    <property type="protein sequence ID" value="KAI0030088.1"/>
    <property type="molecule type" value="Genomic_DNA"/>
</dbReference>
<gene>
    <name evidence="1" type="ORF">K488DRAFT_54994</name>
</gene>
<comment type="caution">
    <text evidence="1">The sequence shown here is derived from an EMBL/GenBank/DDBJ whole genome shotgun (WGS) entry which is preliminary data.</text>
</comment>
<evidence type="ECO:0000313" key="1">
    <source>
        <dbReference type="EMBL" id="KAI0030088.1"/>
    </source>
</evidence>
<keyword evidence="2" id="KW-1185">Reference proteome</keyword>
<reference evidence="1" key="1">
    <citation type="submission" date="2021-02" db="EMBL/GenBank/DDBJ databases">
        <authorList>
            <consortium name="DOE Joint Genome Institute"/>
            <person name="Ahrendt S."/>
            <person name="Looney B.P."/>
            <person name="Miyauchi S."/>
            <person name="Morin E."/>
            <person name="Drula E."/>
            <person name="Courty P.E."/>
            <person name="Chicoki N."/>
            <person name="Fauchery L."/>
            <person name="Kohler A."/>
            <person name="Kuo A."/>
            <person name="Labutti K."/>
            <person name="Pangilinan J."/>
            <person name="Lipzen A."/>
            <person name="Riley R."/>
            <person name="Andreopoulos W."/>
            <person name="He G."/>
            <person name="Johnson J."/>
            <person name="Barry K.W."/>
            <person name="Grigoriev I.V."/>
            <person name="Nagy L."/>
            <person name="Hibbett D."/>
            <person name="Henrissat B."/>
            <person name="Matheny P.B."/>
            <person name="Labbe J."/>
            <person name="Martin F."/>
        </authorList>
    </citation>
    <scope>NUCLEOTIDE SEQUENCE</scope>
    <source>
        <strain evidence="1">EC-137</strain>
    </source>
</reference>
<protein>
    <submittedName>
        <fullName evidence="1">Uncharacterized protein</fullName>
    </submittedName>
</protein>
<proteinExistence type="predicted"/>